<keyword evidence="1" id="KW-1133">Transmembrane helix</keyword>
<evidence type="ECO:0000313" key="3">
    <source>
        <dbReference type="EMBL" id="HIX80371.1"/>
    </source>
</evidence>
<evidence type="ECO:0000259" key="2">
    <source>
        <dbReference type="Pfam" id="PF12158"/>
    </source>
</evidence>
<accession>A0A9D1XJN5</accession>
<organism evidence="3 4">
    <name type="scientific">Candidatus Erysipelatoclostridium merdavium</name>
    <dbReference type="NCBI Taxonomy" id="2838566"/>
    <lineage>
        <taxon>Bacteria</taxon>
        <taxon>Bacillati</taxon>
        <taxon>Bacillota</taxon>
        <taxon>Erysipelotrichia</taxon>
        <taxon>Erysipelotrichales</taxon>
        <taxon>Erysipelotrichales incertae sedis</taxon>
    </lineage>
</organism>
<reference evidence="3" key="1">
    <citation type="journal article" date="2021" name="PeerJ">
        <title>Extensive microbial diversity within the chicken gut microbiome revealed by metagenomics and culture.</title>
        <authorList>
            <person name="Gilroy R."/>
            <person name="Ravi A."/>
            <person name="Getino M."/>
            <person name="Pursley I."/>
            <person name="Horton D.L."/>
            <person name="Alikhan N.F."/>
            <person name="Baker D."/>
            <person name="Gharbi K."/>
            <person name="Hall N."/>
            <person name="Watson M."/>
            <person name="Adriaenssens E.M."/>
            <person name="Foster-Nyarko E."/>
            <person name="Jarju S."/>
            <person name="Secka A."/>
            <person name="Antonio M."/>
            <person name="Oren A."/>
            <person name="Chaudhuri R.R."/>
            <person name="La Ragione R."/>
            <person name="Hildebrand F."/>
            <person name="Pallen M.J."/>
        </authorList>
    </citation>
    <scope>NUCLEOTIDE SEQUENCE</scope>
    <source>
        <strain evidence="3">ChiGjej1B1-14440</strain>
    </source>
</reference>
<evidence type="ECO:0000313" key="4">
    <source>
        <dbReference type="Proteomes" id="UP000886724"/>
    </source>
</evidence>
<dbReference type="Pfam" id="PF12158">
    <property type="entry name" value="DUF3592"/>
    <property type="match status" value="1"/>
</dbReference>
<dbReference type="AlphaFoldDB" id="A0A9D1XJN5"/>
<feature type="transmembrane region" description="Helical" evidence="1">
    <location>
        <begin position="12"/>
        <end position="32"/>
    </location>
</feature>
<dbReference type="EMBL" id="DXET01000005">
    <property type="protein sequence ID" value="HIX80371.1"/>
    <property type="molecule type" value="Genomic_DNA"/>
</dbReference>
<keyword evidence="1" id="KW-0472">Membrane</keyword>
<evidence type="ECO:0000256" key="1">
    <source>
        <dbReference type="SAM" id="Phobius"/>
    </source>
</evidence>
<gene>
    <name evidence="3" type="ORF">H9980_00130</name>
</gene>
<dbReference type="InterPro" id="IPR021994">
    <property type="entry name" value="DUF3592"/>
</dbReference>
<feature type="domain" description="DUF3592" evidence="2">
    <location>
        <begin position="48"/>
        <end position="112"/>
    </location>
</feature>
<comment type="caution">
    <text evidence="3">The sequence shown here is derived from an EMBL/GenBank/DDBJ whole genome shotgun (WGS) entry which is preliminary data.</text>
</comment>
<dbReference type="Proteomes" id="UP000886724">
    <property type="component" value="Unassembled WGS sequence"/>
</dbReference>
<sequence>MSLFEKFMFGIIFPLMFCLIGGIFARQGYFYFKSKRDKKRRCLSQTYGKIVSISSMKTQRRRAYFPTYEYVVDNEVIRIEINFGTTHCQYKSGDQVKNWYDKNYPKYSYIDGYKEDIVSSLACLILGSIAVLCGMFVGIAAGLR</sequence>
<keyword evidence="1" id="KW-0812">Transmembrane</keyword>
<proteinExistence type="predicted"/>
<name>A0A9D1XJN5_9FIRM</name>
<protein>
    <submittedName>
        <fullName evidence="3">DUF3592 domain-containing protein</fullName>
    </submittedName>
</protein>
<reference evidence="3" key="2">
    <citation type="submission" date="2021-04" db="EMBL/GenBank/DDBJ databases">
        <authorList>
            <person name="Gilroy R."/>
        </authorList>
    </citation>
    <scope>NUCLEOTIDE SEQUENCE</scope>
    <source>
        <strain evidence="3">ChiGjej1B1-14440</strain>
    </source>
</reference>
<feature type="transmembrane region" description="Helical" evidence="1">
    <location>
        <begin position="121"/>
        <end position="143"/>
    </location>
</feature>